<gene>
    <name evidence="2" type="ORF">CBM2612_P0427</name>
    <name evidence="1" type="ORF">CBM2613_U30005</name>
</gene>
<dbReference type="Proteomes" id="UP000256952">
    <property type="component" value="Unassembled WGS sequence"/>
</dbReference>
<evidence type="ECO:0000313" key="3">
    <source>
        <dbReference type="Proteomes" id="UP000256952"/>
    </source>
</evidence>
<evidence type="ECO:0000313" key="1">
    <source>
        <dbReference type="EMBL" id="SOZ75321.1"/>
    </source>
</evidence>
<reference evidence="1" key="2">
    <citation type="submission" date="2018-01" db="EMBL/GenBank/DDBJ databases">
        <authorList>
            <person name="Clerissi C."/>
        </authorList>
    </citation>
    <scope>NUCLEOTIDE SEQUENCE</scope>
    <source>
        <strain evidence="1">Cupriavidus taiwanensis STM 8556</strain>
    </source>
</reference>
<proteinExistence type="predicted"/>
<dbReference type="AlphaFoldDB" id="A0A375FIE2"/>
<evidence type="ECO:0000313" key="2">
    <source>
        <dbReference type="EMBL" id="SPD49082.1"/>
    </source>
</evidence>
<keyword evidence="2" id="KW-0614">Plasmid</keyword>
<reference evidence="2 3" key="1">
    <citation type="submission" date="2018-01" db="EMBL/GenBank/DDBJ databases">
        <authorList>
            <person name="Gaut B.S."/>
            <person name="Morton B.R."/>
            <person name="Clegg M.T."/>
            <person name="Duvall M.R."/>
        </authorList>
    </citation>
    <scope>NUCLEOTIDE SEQUENCE [LARGE SCALE GENOMIC DNA]</scope>
    <source>
        <strain evidence="2">Cupriavidus taiwanensis STM 8555</strain>
        <plasmid evidence="2">I</plasmid>
    </source>
</reference>
<organism evidence="1 3">
    <name type="scientific">Cupriavidus taiwanensis</name>
    <dbReference type="NCBI Taxonomy" id="164546"/>
    <lineage>
        <taxon>Bacteria</taxon>
        <taxon>Pseudomonadati</taxon>
        <taxon>Pseudomonadota</taxon>
        <taxon>Betaproteobacteria</taxon>
        <taxon>Burkholderiales</taxon>
        <taxon>Burkholderiaceae</taxon>
        <taxon>Cupriavidus</taxon>
    </lineage>
</organism>
<dbReference type="EMBL" id="LT984809">
    <property type="protein sequence ID" value="SPD49082.1"/>
    <property type="molecule type" value="Genomic_DNA"/>
</dbReference>
<geneLocation type="plasmid" evidence="2">
    <name>I</name>
</geneLocation>
<accession>A0A375FIE2</accession>
<sequence length="71" mass="8509">MRIPLDVDRRTLERQIDRLYRDPLNAFLPLDHVAFIAGEQIKGKSMDAELKRLRPLAYERYQTAKRLLEKR</sequence>
<dbReference type="RefSeq" id="WP_115684079.1">
    <property type="nucleotide sequence ID" value="NZ_LT984809.1"/>
</dbReference>
<dbReference type="EMBL" id="OFTH01000054">
    <property type="protein sequence ID" value="SOZ75321.1"/>
    <property type="molecule type" value="Genomic_DNA"/>
</dbReference>
<name>A0A375FIE2_9BURK</name>
<protein>
    <submittedName>
        <fullName evidence="1">Uncharacterized protein</fullName>
    </submittedName>
</protein>